<evidence type="ECO:0000313" key="1">
    <source>
        <dbReference type="EMBL" id="KAJ3649172.1"/>
    </source>
</evidence>
<name>A0AA38I4Y2_9CUCU</name>
<reference evidence="1" key="1">
    <citation type="journal article" date="2023" name="G3 (Bethesda)">
        <title>Whole genome assemblies of Zophobas morio and Tenebrio molitor.</title>
        <authorList>
            <person name="Kaur S."/>
            <person name="Stinson S.A."/>
            <person name="diCenzo G.C."/>
        </authorList>
    </citation>
    <scope>NUCLEOTIDE SEQUENCE</scope>
    <source>
        <strain evidence="1">QUZm001</strain>
    </source>
</reference>
<gene>
    <name evidence="1" type="ORF">Zmor_020928</name>
</gene>
<evidence type="ECO:0008006" key="3">
    <source>
        <dbReference type="Google" id="ProtNLM"/>
    </source>
</evidence>
<keyword evidence="2" id="KW-1185">Reference proteome</keyword>
<dbReference type="EMBL" id="JALNTZ010000006">
    <property type="protein sequence ID" value="KAJ3649172.1"/>
    <property type="molecule type" value="Genomic_DNA"/>
</dbReference>
<comment type="caution">
    <text evidence="1">The sequence shown here is derived from an EMBL/GenBank/DDBJ whole genome shotgun (WGS) entry which is preliminary data.</text>
</comment>
<protein>
    <recommendedName>
        <fullName evidence="3">Craniofacial development protein 2</fullName>
    </recommendedName>
</protein>
<evidence type="ECO:0000313" key="2">
    <source>
        <dbReference type="Proteomes" id="UP001168821"/>
    </source>
</evidence>
<accession>A0AA38I4Y2</accession>
<proteinExistence type="predicted"/>
<dbReference type="Proteomes" id="UP001168821">
    <property type="component" value="Unassembled WGS sequence"/>
</dbReference>
<organism evidence="1 2">
    <name type="scientific">Zophobas morio</name>
    <dbReference type="NCBI Taxonomy" id="2755281"/>
    <lineage>
        <taxon>Eukaryota</taxon>
        <taxon>Metazoa</taxon>
        <taxon>Ecdysozoa</taxon>
        <taxon>Arthropoda</taxon>
        <taxon>Hexapoda</taxon>
        <taxon>Insecta</taxon>
        <taxon>Pterygota</taxon>
        <taxon>Neoptera</taxon>
        <taxon>Endopterygota</taxon>
        <taxon>Coleoptera</taxon>
        <taxon>Polyphaga</taxon>
        <taxon>Cucujiformia</taxon>
        <taxon>Tenebrionidae</taxon>
        <taxon>Zophobas</taxon>
    </lineage>
</organism>
<dbReference type="AlphaFoldDB" id="A0AA38I4Y2"/>
<sequence>MMIVYGPNDGDKKQEKDKFWNKLQEEAENSRGIPIVIGDMNGRVGNSAEDTEGTVEIFGEEEKTINSQKMINFCILNGLVISKTWYQDKKIQKCTIEVKSRNEIHN</sequence>